<proteinExistence type="predicted"/>
<keyword evidence="2" id="KW-1185">Reference proteome</keyword>
<name>A0A1X7LWQ6_9BACL</name>
<gene>
    <name evidence="1" type="ORF">SAMN06295960_4666</name>
</gene>
<dbReference type="Gene3D" id="1.10.8.200">
    <property type="entry name" value="Replisome organizer (g39p helicase loader/inhibitor protein)"/>
    <property type="match status" value="1"/>
</dbReference>
<dbReference type="AlphaFoldDB" id="A0A1X7LWQ6"/>
<protein>
    <submittedName>
        <fullName evidence="1">Loader and inhibitor of phage G40P</fullName>
    </submittedName>
</protein>
<organism evidence="1 2">
    <name type="scientific">Paenibacillus aquistagni</name>
    <dbReference type="NCBI Taxonomy" id="1852522"/>
    <lineage>
        <taxon>Bacteria</taxon>
        <taxon>Bacillati</taxon>
        <taxon>Bacillota</taxon>
        <taxon>Bacilli</taxon>
        <taxon>Bacillales</taxon>
        <taxon>Paenibacillaceae</taxon>
        <taxon>Paenibacillus</taxon>
    </lineage>
</organism>
<dbReference type="STRING" id="1852522.SAMN06295960_4666"/>
<reference evidence="1 2" key="1">
    <citation type="submission" date="2017-04" db="EMBL/GenBank/DDBJ databases">
        <authorList>
            <person name="Afonso C.L."/>
            <person name="Miller P.J."/>
            <person name="Scott M.A."/>
            <person name="Spackman E."/>
            <person name="Goraichik I."/>
            <person name="Dimitrov K.M."/>
            <person name="Suarez D.L."/>
            <person name="Swayne D.E."/>
        </authorList>
    </citation>
    <scope>NUCLEOTIDE SEQUENCE [LARGE SCALE GENOMIC DNA]</scope>
    <source>
        <strain evidence="1 2">11</strain>
    </source>
</reference>
<dbReference type="EMBL" id="FXAZ01000009">
    <property type="protein sequence ID" value="SMG58291.1"/>
    <property type="molecule type" value="Genomic_DNA"/>
</dbReference>
<evidence type="ECO:0000313" key="1">
    <source>
        <dbReference type="EMBL" id="SMG58291.1"/>
    </source>
</evidence>
<accession>A0A1X7LWQ6</accession>
<dbReference type="Proteomes" id="UP000193834">
    <property type="component" value="Unassembled WGS sequence"/>
</dbReference>
<sequence length="98" mass="11486">MMHLLSLVSTAYQTVEITDEYIALWETMLKDVDYSIAAHNLHRHMLTSKYPPTIAEIVEDRGQMLANRRMQETKQRIELLDTWNAQAYLPEGRDQHAQ</sequence>
<evidence type="ECO:0000313" key="2">
    <source>
        <dbReference type="Proteomes" id="UP000193834"/>
    </source>
</evidence>